<sequence length="272" mass="29009">MSTEQVLGQRPPATARVRIAEGANKVPEVTVYFWIIKVLTTGMGETASDFLARLLGPIPAVALGGIAFVASLVLQFAVRRYVAWVYWTAIVMVSVFGTMTADVLHVALGVSYTLSTPLFVIALAAVFAIWYASERTLSIHSIRTRRREVFYWAAVLATFALGTAAGDLTASTGLAYLGSIALFAVTIGIPALAFRMGALGAVAAFWTAYVLTRPLGASLADWMALAQIRGGLGWGLGPVTLSWTAAILGFVAFLTVTRKDVAETNRHARHAS</sequence>
<dbReference type="Pfam" id="PF03988">
    <property type="entry name" value="DUF347"/>
    <property type="match status" value="4"/>
</dbReference>
<organism evidence="2 3">
    <name type="scientific">Streptomyces seoulensis</name>
    <dbReference type="NCBI Taxonomy" id="73044"/>
    <lineage>
        <taxon>Bacteria</taxon>
        <taxon>Bacillati</taxon>
        <taxon>Actinomycetota</taxon>
        <taxon>Actinomycetes</taxon>
        <taxon>Kitasatosporales</taxon>
        <taxon>Streptomycetaceae</taxon>
        <taxon>Streptomyces</taxon>
    </lineage>
</organism>
<accession>A0A4P6U1T3</accession>
<gene>
    <name evidence="2" type="ORF">D0Z67_01450</name>
</gene>
<keyword evidence="1" id="KW-0472">Membrane</keyword>
<dbReference type="InterPro" id="IPR007136">
    <property type="entry name" value="DUF347"/>
</dbReference>
<evidence type="ECO:0000313" key="2">
    <source>
        <dbReference type="EMBL" id="QBJ93939.1"/>
    </source>
</evidence>
<dbReference type="Proteomes" id="UP000292547">
    <property type="component" value="Chromosome"/>
</dbReference>
<feature type="transmembrane region" description="Helical" evidence="1">
    <location>
        <begin position="174"/>
        <end position="194"/>
    </location>
</feature>
<protein>
    <recommendedName>
        <fullName evidence="4">Membrane-anchored protein</fullName>
    </recommendedName>
</protein>
<dbReference type="GeneID" id="300097594"/>
<proteinExistence type="predicted"/>
<name>A0A4P6U1T3_STRSO</name>
<evidence type="ECO:0000256" key="1">
    <source>
        <dbReference type="SAM" id="Phobius"/>
    </source>
</evidence>
<feature type="transmembrane region" description="Helical" evidence="1">
    <location>
        <begin position="149"/>
        <end position="168"/>
    </location>
</feature>
<feature type="transmembrane region" description="Helical" evidence="1">
    <location>
        <begin position="201"/>
        <end position="220"/>
    </location>
</feature>
<dbReference type="KEGG" id="sseo:D0Z67_01450"/>
<feature type="transmembrane region" description="Helical" evidence="1">
    <location>
        <begin position="85"/>
        <end position="108"/>
    </location>
</feature>
<feature type="transmembrane region" description="Helical" evidence="1">
    <location>
        <begin position="58"/>
        <end position="78"/>
    </location>
</feature>
<dbReference type="AlphaFoldDB" id="A0A4P6U1T3"/>
<feature type="transmembrane region" description="Helical" evidence="1">
    <location>
        <begin position="114"/>
        <end position="133"/>
    </location>
</feature>
<keyword evidence="1" id="KW-1133">Transmembrane helix</keyword>
<feature type="transmembrane region" description="Helical" evidence="1">
    <location>
        <begin position="232"/>
        <end position="256"/>
    </location>
</feature>
<reference evidence="2 3" key="1">
    <citation type="submission" date="2018-08" db="EMBL/GenBank/DDBJ databases">
        <title>The complete genome sequence of Streptomyces seoulensis, a pioneer strain for nickel superoxide dismutase discovery.</title>
        <authorList>
            <person name="Shin J."/>
            <person name="Lee J.-S."/>
            <person name="Lee E.-J."/>
            <person name="Youn H.-D."/>
        </authorList>
    </citation>
    <scope>NUCLEOTIDE SEQUENCE [LARGE SCALE GENOMIC DNA]</scope>
    <source>
        <strain evidence="2 3">KCTC 9819</strain>
    </source>
</reference>
<keyword evidence="1" id="KW-0812">Transmembrane</keyword>
<keyword evidence="3" id="KW-1185">Reference proteome</keyword>
<dbReference type="EMBL" id="CP032229">
    <property type="protein sequence ID" value="QBJ93939.1"/>
    <property type="molecule type" value="Genomic_DNA"/>
</dbReference>
<evidence type="ECO:0000313" key="3">
    <source>
        <dbReference type="Proteomes" id="UP000292547"/>
    </source>
</evidence>
<evidence type="ECO:0008006" key="4">
    <source>
        <dbReference type="Google" id="ProtNLM"/>
    </source>
</evidence>
<dbReference type="STRING" id="73044.GCA_000725795_02205"/>
<dbReference type="OrthoDB" id="9794709at2"/>
<dbReference type="RefSeq" id="WP_051887599.1">
    <property type="nucleotide sequence ID" value="NZ_CP032229.1"/>
</dbReference>